<keyword evidence="2" id="KW-1185">Reference proteome</keyword>
<evidence type="ECO:0008006" key="3">
    <source>
        <dbReference type="Google" id="ProtNLM"/>
    </source>
</evidence>
<dbReference type="EMBL" id="JAJNDB010000002">
    <property type="protein sequence ID" value="MCD2194540.1"/>
    <property type="molecule type" value="Genomic_DNA"/>
</dbReference>
<accession>A0ABS8PAK2</accession>
<dbReference type="RefSeq" id="WP_230734594.1">
    <property type="nucleotide sequence ID" value="NZ_JAJNDB010000002.1"/>
</dbReference>
<evidence type="ECO:0000313" key="1">
    <source>
        <dbReference type="EMBL" id="MCD2194540.1"/>
    </source>
</evidence>
<protein>
    <recommendedName>
        <fullName evidence="3">Type III secretion system (T3SS) SseB-like protein</fullName>
    </recommendedName>
</protein>
<comment type="caution">
    <text evidence="1">The sequence shown here is derived from an EMBL/GenBank/DDBJ whole genome shotgun (WGS) entry which is preliminary data.</text>
</comment>
<organism evidence="1 2">
    <name type="scientific">Actinomycetospora endophytica</name>
    <dbReference type="NCBI Taxonomy" id="2291215"/>
    <lineage>
        <taxon>Bacteria</taxon>
        <taxon>Bacillati</taxon>
        <taxon>Actinomycetota</taxon>
        <taxon>Actinomycetes</taxon>
        <taxon>Pseudonocardiales</taxon>
        <taxon>Pseudonocardiaceae</taxon>
        <taxon>Actinomycetospora</taxon>
    </lineage>
</organism>
<evidence type="ECO:0000313" key="2">
    <source>
        <dbReference type="Proteomes" id="UP001199469"/>
    </source>
</evidence>
<reference evidence="1 2" key="1">
    <citation type="submission" date="2021-11" db="EMBL/GenBank/DDBJ databases">
        <title>Draft genome sequence of Actinomycetospora sp. SF1 isolated from the rhizosphere soil.</title>
        <authorList>
            <person name="Duangmal K."/>
            <person name="Chantavorakit T."/>
        </authorList>
    </citation>
    <scope>NUCLEOTIDE SEQUENCE [LARGE SCALE GENOMIC DNA]</scope>
    <source>
        <strain evidence="1 2">TBRC 5722</strain>
    </source>
</reference>
<name>A0ABS8PAK2_9PSEU</name>
<dbReference type="Proteomes" id="UP001199469">
    <property type="component" value="Unassembled WGS sequence"/>
</dbReference>
<proteinExistence type="predicted"/>
<sequence length="177" mass="19056">MPVVRLVALARRALFDEPCAVLSDDRDVPRLIAVPLPPGDLPGFARVLDPWLPRPSPQREMTVRLDGDAGGNLYAVVAPVEPGREPVLPPEGGRETSMVDALTLAHRSRVPVRIDGDLLDAYRVDPCDIDGVVPIADRPPLIPTAEQQHRLARAFAALEGHDGARRRGSARAGPPVS</sequence>
<gene>
    <name evidence="1" type="ORF">LQ327_14295</name>
</gene>